<dbReference type="GO" id="GO:0016301">
    <property type="term" value="F:kinase activity"/>
    <property type="evidence" value="ECO:0007669"/>
    <property type="project" value="UniProtKB-KW"/>
</dbReference>
<feature type="domain" description="Disease resistance R13L4/SHOC-2-like LRR" evidence="3">
    <location>
        <begin position="133"/>
        <end position="264"/>
    </location>
</feature>
<keyword evidence="4" id="KW-0675">Receptor</keyword>
<dbReference type="Pfam" id="PF23598">
    <property type="entry name" value="LRR_14"/>
    <property type="match status" value="1"/>
</dbReference>
<proteinExistence type="predicted"/>
<dbReference type="OrthoDB" id="1713515at2759"/>
<reference evidence="4 5" key="1">
    <citation type="journal article" date="2019" name="Plant Biotechnol. J.">
        <title>The red bayberry genome and genetic basis of sex determination.</title>
        <authorList>
            <person name="Jia H.M."/>
            <person name="Jia H.J."/>
            <person name="Cai Q.L."/>
            <person name="Wang Y."/>
            <person name="Zhao H.B."/>
            <person name="Yang W.F."/>
            <person name="Wang G.Y."/>
            <person name="Li Y.H."/>
            <person name="Zhan D.L."/>
            <person name="Shen Y.T."/>
            <person name="Niu Q.F."/>
            <person name="Chang L."/>
            <person name="Qiu J."/>
            <person name="Zhao L."/>
            <person name="Xie H.B."/>
            <person name="Fu W.Y."/>
            <person name="Jin J."/>
            <person name="Li X.W."/>
            <person name="Jiao Y."/>
            <person name="Zhou C.C."/>
            <person name="Tu T."/>
            <person name="Chai C.Y."/>
            <person name="Gao J.L."/>
            <person name="Fan L.J."/>
            <person name="van de Weg E."/>
            <person name="Wang J.Y."/>
            <person name="Gao Z.S."/>
        </authorList>
    </citation>
    <scope>NUCLEOTIDE SEQUENCE [LARGE SCALE GENOMIC DNA]</scope>
    <source>
        <tissue evidence="4">Leaves</tissue>
    </source>
</reference>
<dbReference type="PANTHER" id="PTHR48054">
    <property type="entry name" value="RECEPTOR KINASE-LIKE PROTEIN XA21"/>
    <property type="match status" value="1"/>
</dbReference>
<keyword evidence="4" id="KW-0808">Transferase</keyword>
<feature type="compositionally biased region" description="Basic and acidic residues" evidence="2">
    <location>
        <begin position="12"/>
        <end position="22"/>
    </location>
</feature>
<protein>
    <submittedName>
        <fullName evidence="4">Receptor-like protein kinase HAIKU2</fullName>
    </submittedName>
</protein>
<dbReference type="EMBL" id="RXIC02000020">
    <property type="protein sequence ID" value="KAB1223241.1"/>
    <property type="molecule type" value="Genomic_DNA"/>
</dbReference>
<dbReference type="PANTHER" id="PTHR48054:SF82">
    <property type="entry name" value="LRR RECEPTOR-LIKE SERINE_THREONINE-PROTEIN KINASE FLS2"/>
    <property type="match status" value="1"/>
</dbReference>
<sequence>METVSAGGSESWKCRERGGAGNVGERKRSLVSVENEVLLNNVESQHSRILRRQFGLRQIWEKNLGSLWFFAIKETRVGLFSNTGLPVPGLIGAGAEIELLNQNLYGILPLYSICELQSLAKLSLGFNLLRGPVMEDLKNCAKLEYLDLGNNFFSGAVPDISSLSQLRYLHLNHSGFSGNFPWKSLQNMTGLVRLSLGDNPFNPSPIPTEVVQLTKLDWLYLSNCNIQGTIPTGIGSLTGLIDLELADNNMPGEISAEIGNLINL</sequence>
<dbReference type="InterPro" id="IPR055414">
    <property type="entry name" value="LRR_R13L4/SHOC2-like"/>
</dbReference>
<keyword evidence="1" id="KW-0677">Repeat</keyword>
<evidence type="ECO:0000259" key="3">
    <source>
        <dbReference type="Pfam" id="PF23598"/>
    </source>
</evidence>
<dbReference type="Gene3D" id="3.80.10.10">
    <property type="entry name" value="Ribonuclease Inhibitor"/>
    <property type="match status" value="2"/>
</dbReference>
<dbReference type="InterPro" id="IPR032675">
    <property type="entry name" value="LRR_dom_sf"/>
</dbReference>
<accession>A0A6A1WDH7</accession>
<dbReference type="AlphaFoldDB" id="A0A6A1WDH7"/>
<comment type="caution">
    <text evidence="4">The sequence shown here is derived from an EMBL/GenBank/DDBJ whole genome shotgun (WGS) entry which is preliminary data.</text>
</comment>
<keyword evidence="5" id="KW-1185">Reference proteome</keyword>
<feature type="region of interest" description="Disordered" evidence="2">
    <location>
        <begin position="1"/>
        <end position="22"/>
    </location>
</feature>
<dbReference type="SUPFAM" id="SSF52058">
    <property type="entry name" value="L domain-like"/>
    <property type="match status" value="1"/>
</dbReference>
<evidence type="ECO:0000313" key="4">
    <source>
        <dbReference type="EMBL" id="KAB1223241.1"/>
    </source>
</evidence>
<dbReference type="InterPro" id="IPR052592">
    <property type="entry name" value="LRR-RLK"/>
</dbReference>
<evidence type="ECO:0000256" key="1">
    <source>
        <dbReference type="ARBA" id="ARBA00022737"/>
    </source>
</evidence>
<evidence type="ECO:0000256" key="2">
    <source>
        <dbReference type="SAM" id="MobiDB-lite"/>
    </source>
</evidence>
<gene>
    <name evidence="4" type="ORF">CJ030_MR2G002959</name>
</gene>
<evidence type="ECO:0000313" key="5">
    <source>
        <dbReference type="Proteomes" id="UP000516437"/>
    </source>
</evidence>
<keyword evidence="4" id="KW-0418">Kinase</keyword>
<name>A0A6A1WDH7_9ROSI</name>
<organism evidence="4 5">
    <name type="scientific">Morella rubra</name>
    <name type="common">Chinese bayberry</name>
    <dbReference type="NCBI Taxonomy" id="262757"/>
    <lineage>
        <taxon>Eukaryota</taxon>
        <taxon>Viridiplantae</taxon>
        <taxon>Streptophyta</taxon>
        <taxon>Embryophyta</taxon>
        <taxon>Tracheophyta</taxon>
        <taxon>Spermatophyta</taxon>
        <taxon>Magnoliopsida</taxon>
        <taxon>eudicotyledons</taxon>
        <taxon>Gunneridae</taxon>
        <taxon>Pentapetalae</taxon>
        <taxon>rosids</taxon>
        <taxon>fabids</taxon>
        <taxon>Fagales</taxon>
        <taxon>Myricaceae</taxon>
        <taxon>Morella</taxon>
    </lineage>
</organism>
<dbReference type="Proteomes" id="UP000516437">
    <property type="component" value="Chromosome 2"/>
</dbReference>